<dbReference type="AlphaFoldDB" id="A0A2P5C3R3"/>
<reference evidence="2" key="1">
    <citation type="submission" date="2016-06" db="EMBL/GenBank/DDBJ databases">
        <title>Parallel loss of symbiosis genes in relatives of nitrogen-fixing non-legume Parasponia.</title>
        <authorList>
            <person name="Van Velzen R."/>
            <person name="Holmer R."/>
            <person name="Bu F."/>
            <person name="Rutten L."/>
            <person name="Van Zeijl A."/>
            <person name="Liu W."/>
            <person name="Santuari L."/>
            <person name="Cao Q."/>
            <person name="Sharma T."/>
            <person name="Shen D."/>
            <person name="Roswanjaya Y."/>
            <person name="Wardhani T."/>
            <person name="Kalhor M.S."/>
            <person name="Jansen J."/>
            <person name="Van den Hoogen J."/>
            <person name="Gungor B."/>
            <person name="Hartog M."/>
            <person name="Hontelez J."/>
            <person name="Verver J."/>
            <person name="Yang W.-C."/>
            <person name="Schijlen E."/>
            <person name="Repin R."/>
            <person name="Schilthuizen M."/>
            <person name="Schranz E."/>
            <person name="Heidstra R."/>
            <person name="Miyata K."/>
            <person name="Fedorova E."/>
            <person name="Kohlen W."/>
            <person name="Bisseling T."/>
            <person name="Smit S."/>
            <person name="Geurts R."/>
        </authorList>
    </citation>
    <scope>NUCLEOTIDE SEQUENCE [LARGE SCALE GENOMIC DNA]</scope>
    <source>
        <strain evidence="2">cv. WU1-14</strain>
    </source>
</reference>
<dbReference type="Proteomes" id="UP000237105">
    <property type="component" value="Unassembled WGS sequence"/>
</dbReference>
<organism evidence="1 2">
    <name type="scientific">Parasponia andersonii</name>
    <name type="common">Sponia andersonii</name>
    <dbReference type="NCBI Taxonomy" id="3476"/>
    <lineage>
        <taxon>Eukaryota</taxon>
        <taxon>Viridiplantae</taxon>
        <taxon>Streptophyta</taxon>
        <taxon>Embryophyta</taxon>
        <taxon>Tracheophyta</taxon>
        <taxon>Spermatophyta</taxon>
        <taxon>Magnoliopsida</taxon>
        <taxon>eudicotyledons</taxon>
        <taxon>Gunneridae</taxon>
        <taxon>Pentapetalae</taxon>
        <taxon>rosids</taxon>
        <taxon>fabids</taxon>
        <taxon>Rosales</taxon>
        <taxon>Cannabaceae</taxon>
        <taxon>Parasponia</taxon>
    </lineage>
</organism>
<name>A0A2P5C3R3_PARAD</name>
<accession>A0A2P5C3R3</accession>
<gene>
    <name evidence="1" type="ORF">PanWU01x14_186550</name>
</gene>
<evidence type="ECO:0000313" key="2">
    <source>
        <dbReference type="Proteomes" id="UP000237105"/>
    </source>
</evidence>
<dbReference type="EMBL" id="JXTB01000180">
    <property type="protein sequence ID" value="PON55703.1"/>
    <property type="molecule type" value="Genomic_DNA"/>
</dbReference>
<evidence type="ECO:0000313" key="1">
    <source>
        <dbReference type="EMBL" id="PON55703.1"/>
    </source>
</evidence>
<keyword evidence="2" id="KW-1185">Reference proteome</keyword>
<sequence>MVDEILGYYDLFSFHKKHGNMAFSGGIIEFTSSSSNLRKPSISFTKVVGNFNATSLNSGSKLLNGVIDGSKSPLIDHSNDATTISQLTFERQLCVLRSMKIC</sequence>
<comment type="caution">
    <text evidence="1">The sequence shown here is derived from an EMBL/GenBank/DDBJ whole genome shotgun (WGS) entry which is preliminary data.</text>
</comment>
<protein>
    <submittedName>
        <fullName evidence="1">Uncharacterized protein</fullName>
    </submittedName>
</protein>
<proteinExistence type="predicted"/>